<proteinExistence type="inferred from homology"/>
<dbReference type="Proteomes" id="UP000000366">
    <property type="component" value="Chromosome"/>
</dbReference>
<dbReference type="Gene3D" id="3.40.50.1010">
    <property type="entry name" value="5'-nuclease"/>
    <property type="match status" value="1"/>
</dbReference>
<dbReference type="eggNOG" id="COG4113">
    <property type="taxonomic scope" value="Bacteria"/>
</dbReference>
<dbReference type="PANTHER" id="PTHR35901">
    <property type="entry name" value="RIBONUCLEASE VAPC3"/>
    <property type="match status" value="1"/>
</dbReference>
<comment type="function">
    <text evidence="6">Toxic component of a toxin-antitoxin (TA) system. An RNase.</text>
</comment>
<evidence type="ECO:0000313" key="9">
    <source>
        <dbReference type="Proteomes" id="UP000000366"/>
    </source>
</evidence>
<feature type="binding site" evidence="6">
    <location>
        <position position="7"/>
    </location>
    <ligand>
        <name>Mg(2+)</name>
        <dbReference type="ChEBI" id="CHEBI:18420"/>
    </ligand>
</feature>
<dbReference type="CDD" id="cd09873">
    <property type="entry name" value="PIN_Pae0151-like"/>
    <property type="match status" value="1"/>
</dbReference>
<keyword evidence="4 6" id="KW-0378">Hydrolase</keyword>
<gene>
    <name evidence="6" type="primary">vapC</name>
    <name evidence="8" type="ordered locus">Mpe_A3783</name>
</gene>
<feature type="domain" description="PIN" evidence="7">
    <location>
        <begin position="4"/>
        <end position="129"/>
    </location>
</feature>
<dbReference type="GO" id="GO:0016787">
    <property type="term" value="F:hydrolase activity"/>
    <property type="evidence" value="ECO:0007669"/>
    <property type="project" value="UniProtKB-KW"/>
</dbReference>
<sequence>MAAVVLDASAALAWLSADAQTPASRELALEVARHGAVVPEIWHAEVTQILLLAERRGRTTKGRVAEIVALLDELPIETEAGVPQRMRHEVLDLARDRGLSTCDALYLDLAQRRGLPLATLDPALGRAARAVGVPVALGG</sequence>
<evidence type="ECO:0000256" key="6">
    <source>
        <dbReference type="HAMAP-Rule" id="MF_00265"/>
    </source>
</evidence>
<protein>
    <recommendedName>
        <fullName evidence="6">Ribonuclease VapC</fullName>
        <shortName evidence="6">RNase VapC</shortName>
        <ecNumber evidence="6">3.1.-.-</ecNumber>
    </recommendedName>
    <alternativeName>
        <fullName evidence="6">Toxin VapC</fullName>
    </alternativeName>
</protein>
<feature type="binding site" evidence="6">
    <location>
        <position position="103"/>
    </location>
    <ligand>
        <name>Mg(2+)</name>
        <dbReference type="ChEBI" id="CHEBI:18420"/>
    </ligand>
</feature>
<dbReference type="InterPro" id="IPR051619">
    <property type="entry name" value="TypeII_TA_RNase_PINc/VapC"/>
</dbReference>
<dbReference type="AlphaFoldDB" id="A2SME7"/>
<dbReference type="EMBL" id="CP000555">
    <property type="protein sequence ID" value="ABM96736.1"/>
    <property type="molecule type" value="Genomic_DNA"/>
</dbReference>
<comment type="cofactor">
    <cofactor evidence="6">
        <name>Mg(2+)</name>
        <dbReference type="ChEBI" id="CHEBI:18420"/>
    </cofactor>
</comment>
<dbReference type="PANTHER" id="PTHR35901:SF1">
    <property type="entry name" value="EXONUCLEASE VAPC9"/>
    <property type="match status" value="1"/>
</dbReference>
<organism evidence="8 9">
    <name type="scientific">Methylibium petroleiphilum (strain ATCC BAA-1232 / LMG 22953 / PM1)</name>
    <dbReference type="NCBI Taxonomy" id="420662"/>
    <lineage>
        <taxon>Bacteria</taxon>
        <taxon>Pseudomonadati</taxon>
        <taxon>Pseudomonadota</taxon>
        <taxon>Betaproteobacteria</taxon>
        <taxon>Burkholderiales</taxon>
        <taxon>Sphaerotilaceae</taxon>
        <taxon>Methylibium</taxon>
    </lineage>
</organism>
<keyword evidence="9" id="KW-1185">Reference proteome</keyword>
<dbReference type="SUPFAM" id="SSF88723">
    <property type="entry name" value="PIN domain-like"/>
    <property type="match status" value="1"/>
</dbReference>
<reference evidence="8 9" key="1">
    <citation type="journal article" date="2007" name="J. Bacteriol.">
        <title>Whole-genome analysis of the methyl tert-butyl ether-degrading beta-proteobacterium Methylibium petroleiphilum PM1.</title>
        <authorList>
            <person name="Kane S.R."/>
            <person name="Chakicherla A.Y."/>
            <person name="Chain P.S.G."/>
            <person name="Schmidt R."/>
            <person name="Shin M.W."/>
            <person name="Legler T.C."/>
            <person name="Scow K.M."/>
            <person name="Larimer F.W."/>
            <person name="Lucas S.M."/>
            <person name="Richardson P.M."/>
            <person name="Hristova K.R."/>
        </authorList>
    </citation>
    <scope>NUCLEOTIDE SEQUENCE [LARGE SCALE GENOMIC DNA]</scope>
    <source>
        <strain evidence="9">ATCC BAA-1232 / LMG 22953 / PM1</strain>
    </source>
</reference>
<dbReference type="InterPro" id="IPR002716">
    <property type="entry name" value="PIN_dom"/>
</dbReference>
<dbReference type="InterPro" id="IPR044153">
    <property type="entry name" value="PIN_Pae0151-like"/>
</dbReference>
<dbReference type="GO" id="GO:0004540">
    <property type="term" value="F:RNA nuclease activity"/>
    <property type="evidence" value="ECO:0007669"/>
    <property type="project" value="InterPro"/>
</dbReference>
<accession>A2SME7</accession>
<evidence type="ECO:0000313" key="8">
    <source>
        <dbReference type="EMBL" id="ABM96736.1"/>
    </source>
</evidence>
<dbReference type="KEGG" id="mpt:Mpe_A3783"/>
<dbReference type="HOGENOM" id="CLU_121774_4_0_4"/>
<dbReference type="EC" id="3.1.-.-" evidence="6"/>
<dbReference type="GO" id="GO:0000287">
    <property type="term" value="F:magnesium ion binding"/>
    <property type="evidence" value="ECO:0007669"/>
    <property type="project" value="UniProtKB-UniRule"/>
</dbReference>
<evidence type="ECO:0000256" key="2">
    <source>
        <dbReference type="ARBA" id="ARBA00022722"/>
    </source>
</evidence>
<keyword evidence="6" id="KW-0800">Toxin</keyword>
<keyword evidence="5 6" id="KW-0460">Magnesium</keyword>
<dbReference type="GO" id="GO:0090729">
    <property type="term" value="F:toxin activity"/>
    <property type="evidence" value="ECO:0007669"/>
    <property type="project" value="UniProtKB-KW"/>
</dbReference>
<keyword evidence="3 6" id="KW-0479">Metal-binding</keyword>
<dbReference type="Pfam" id="PF01850">
    <property type="entry name" value="PIN"/>
    <property type="match status" value="1"/>
</dbReference>
<dbReference type="HAMAP" id="MF_00265">
    <property type="entry name" value="VapC_Nob1"/>
    <property type="match status" value="1"/>
</dbReference>
<evidence type="ECO:0000259" key="7">
    <source>
        <dbReference type="Pfam" id="PF01850"/>
    </source>
</evidence>
<keyword evidence="2 6" id="KW-0540">Nuclease</keyword>
<comment type="similarity">
    <text evidence="6">Belongs to the PINc/VapC protein family.</text>
</comment>
<evidence type="ECO:0000256" key="3">
    <source>
        <dbReference type="ARBA" id="ARBA00022723"/>
    </source>
</evidence>
<evidence type="ECO:0000256" key="5">
    <source>
        <dbReference type="ARBA" id="ARBA00022842"/>
    </source>
</evidence>
<evidence type="ECO:0000256" key="4">
    <source>
        <dbReference type="ARBA" id="ARBA00022801"/>
    </source>
</evidence>
<name>A2SME7_METPP</name>
<dbReference type="InterPro" id="IPR022907">
    <property type="entry name" value="VapC_family"/>
</dbReference>
<evidence type="ECO:0000256" key="1">
    <source>
        <dbReference type="ARBA" id="ARBA00022649"/>
    </source>
</evidence>
<keyword evidence="1 6" id="KW-1277">Toxin-antitoxin system</keyword>
<dbReference type="RefSeq" id="WP_011831356.1">
    <property type="nucleotide sequence ID" value="NC_008825.1"/>
</dbReference>
<dbReference type="STRING" id="420662.Mpe_A3783"/>
<dbReference type="InterPro" id="IPR029060">
    <property type="entry name" value="PIN-like_dom_sf"/>
</dbReference>